<name>A0A0P8WCG4_9CLOT</name>
<evidence type="ECO:0000313" key="1">
    <source>
        <dbReference type="EMBL" id="KPU45421.1"/>
    </source>
</evidence>
<dbReference type="STRING" id="36849.OXPF_06540"/>
<proteinExistence type="predicted"/>
<dbReference type="EMBL" id="LKET01000021">
    <property type="protein sequence ID" value="KPU45421.1"/>
    <property type="molecule type" value="Genomic_DNA"/>
</dbReference>
<sequence length="68" mass="8063">MDWEKESEMFDQTSEYYDTFGTSYPMDIVDKIIDVTKISSHTKLTFFTALNMVCNMMLILKIPKCFLY</sequence>
<organism evidence="1 2">
    <name type="scientific">Oxobacter pfennigii</name>
    <dbReference type="NCBI Taxonomy" id="36849"/>
    <lineage>
        <taxon>Bacteria</taxon>
        <taxon>Bacillati</taxon>
        <taxon>Bacillota</taxon>
        <taxon>Clostridia</taxon>
        <taxon>Eubacteriales</taxon>
        <taxon>Clostridiaceae</taxon>
        <taxon>Oxobacter</taxon>
    </lineage>
</organism>
<evidence type="ECO:0000313" key="2">
    <source>
        <dbReference type="Proteomes" id="UP000050326"/>
    </source>
</evidence>
<gene>
    <name evidence="1" type="ORF">OXPF_06540</name>
</gene>
<dbReference type="AlphaFoldDB" id="A0A0P8WCG4"/>
<keyword evidence="2" id="KW-1185">Reference proteome</keyword>
<dbReference type="Proteomes" id="UP000050326">
    <property type="component" value="Unassembled WGS sequence"/>
</dbReference>
<reference evidence="1 2" key="1">
    <citation type="submission" date="2015-09" db="EMBL/GenBank/DDBJ databases">
        <title>Genome sequence of Oxobacter pfennigii DSM 3222.</title>
        <authorList>
            <person name="Poehlein A."/>
            <person name="Bengelsdorf F.R."/>
            <person name="Schiel-Bengelsdorf B."/>
            <person name="Duerre P."/>
            <person name="Daniel R."/>
        </authorList>
    </citation>
    <scope>NUCLEOTIDE SEQUENCE [LARGE SCALE GENOMIC DNA]</scope>
    <source>
        <strain evidence="1 2">DSM 3222</strain>
    </source>
</reference>
<accession>A0A0P8WCG4</accession>
<comment type="caution">
    <text evidence="1">The sequence shown here is derived from an EMBL/GenBank/DDBJ whole genome shotgun (WGS) entry which is preliminary data.</text>
</comment>
<protein>
    <submittedName>
        <fullName evidence="1">Uncharacterized protein</fullName>
    </submittedName>
</protein>